<reference evidence="2" key="1">
    <citation type="submission" date="2023-08" db="EMBL/GenBank/DDBJ databases">
        <title>A de novo genome assembly of Solanum verrucosum Schlechtendal, a Mexican diploid species geographically isolated from the other diploid A-genome species in potato relatives.</title>
        <authorList>
            <person name="Hosaka K."/>
        </authorList>
    </citation>
    <scope>NUCLEOTIDE SEQUENCE</scope>
    <source>
        <tissue evidence="2">Young leaves</tissue>
    </source>
</reference>
<proteinExistence type="predicted"/>
<feature type="region of interest" description="Disordered" evidence="1">
    <location>
        <begin position="346"/>
        <end position="380"/>
    </location>
</feature>
<evidence type="ECO:0000313" key="3">
    <source>
        <dbReference type="Proteomes" id="UP001234989"/>
    </source>
</evidence>
<evidence type="ECO:0000313" key="2">
    <source>
        <dbReference type="EMBL" id="WMV57661.1"/>
    </source>
</evidence>
<dbReference type="Proteomes" id="UP001234989">
    <property type="component" value="Chromosome 12"/>
</dbReference>
<feature type="region of interest" description="Disordered" evidence="1">
    <location>
        <begin position="180"/>
        <end position="211"/>
    </location>
</feature>
<keyword evidence="3" id="KW-1185">Reference proteome</keyword>
<evidence type="ECO:0000256" key="1">
    <source>
        <dbReference type="SAM" id="MobiDB-lite"/>
    </source>
</evidence>
<accession>A0AAF0ZZS4</accession>
<sequence>MYKASCGQFESKIVVRILTSLGYVSTQKRTPAKSEGCGTRSATLNEYTTEELRIRGLRASWSSPISTKLNIKIGSVIERKEELKWGIRTQLHRFSKLKYKVTTLFRASTKLSDLHRDSHLKRTKSDARKHVTVKEGGSTATITLGPFSVENYNQELRNCSRVSHIEHGINGVGEVEQPLEEENEKNLRKKKYEAAKQRKRTKRPSKDQDVELGEAGIDKRFENIFTNKAAKYNEKLRGDEVFIDSSDEPSEDSDEELDVLAQPGVDLPSRRKNNKLRTKMNVIAKFLGDWKLEFSRLLDYADMIKSTNPGSSCWVRTANETIPGLHLFKYFYVCFATLKNGWMKGRKKQQSTARATSSSTARATSSSTPGRSSERVISSGSGVAFKDASRTNIDLGFKPPGLKWKGKDAMTGNQLQQLSKEKKQIQGQVSSIRV</sequence>
<gene>
    <name evidence="2" type="ORF">MTR67_051046</name>
</gene>
<name>A0AAF0ZZS4_SOLVR</name>
<protein>
    <submittedName>
        <fullName evidence="2">Uncharacterized protein</fullName>
    </submittedName>
</protein>
<feature type="compositionally biased region" description="Basic residues" evidence="1">
    <location>
        <begin position="187"/>
        <end position="203"/>
    </location>
</feature>
<dbReference type="EMBL" id="CP133623">
    <property type="protein sequence ID" value="WMV57661.1"/>
    <property type="molecule type" value="Genomic_DNA"/>
</dbReference>
<feature type="compositionally biased region" description="Low complexity" evidence="1">
    <location>
        <begin position="351"/>
        <end position="371"/>
    </location>
</feature>
<dbReference type="AlphaFoldDB" id="A0AAF0ZZS4"/>
<organism evidence="2 3">
    <name type="scientific">Solanum verrucosum</name>
    <dbReference type="NCBI Taxonomy" id="315347"/>
    <lineage>
        <taxon>Eukaryota</taxon>
        <taxon>Viridiplantae</taxon>
        <taxon>Streptophyta</taxon>
        <taxon>Embryophyta</taxon>
        <taxon>Tracheophyta</taxon>
        <taxon>Spermatophyta</taxon>
        <taxon>Magnoliopsida</taxon>
        <taxon>eudicotyledons</taxon>
        <taxon>Gunneridae</taxon>
        <taxon>Pentapetalae</taxon>
        <taxon>asterids</taxon>
        <taxon>lamiids</taxon>
        <taxon>Solanales</taxon>
        <taxon>Solanaceae</taxon>
        <taxon>Solanoideae</taxon>
        <taxon>Solaneae</taxon>
        <taxon>Solanum</taxon>
    </lineage>
</organism>